<evidence type="ECO:0000259" key="2">
    <source>
        <dbReference type="PROSITE" id="PS50010"/>
    </source>
</evidence>
<name>A0AAN9D1Q0_9TELE</name>
<evidence type="ECO:0000313" key="4">
    <source>
        <dbReference type="Proteomes" id="UP001364617"/>
    </source>
</evidence>
<keyword evidence="4" id="KW-1185">Reference proteome</keyword>
<feature type="domain" description="PH" evidence="1">
    <location>
        <begin position="423"/>
        <end position="531"/>
    </location>
</feature>
<dbReference type="Gene3D" id="1.20.900.10">
    <property type="entry name" value="Dbl homology (DH) domain"/>
    <property type="match status" value="1"/>
</dbReference>
<dbReference type="PANTHER" id="PTHR12845">
    <property type="entry name" value="GUANINE NUCLEOTIDE EXCHANGE FACTOR"/>
    <property type="match status" value="1"/>
</dbReference>
<dbReference type="Proteomes" id="UP001364617">
    <property type="component" value="Unassembled WGS sequence"/>
</dbReference>
<dbReference type="GO" id="GO:0005085">
    <property type="term" value="F:guanyl-nucleotide exchange factor activity"/>
    <property type="evidence" value="ECO:0007669"/>
    <property type="project" value="InterPro"/>
</dbReference>
<dbReference type="EMBL" id="JAYKXH010000010">
    <property type="protein sequence ID" value="KAK7155555.1"/>
    <property type="molecule type" value="Genomic_DNA"/>
</dbReference>
<dbReference type="GO" id="GO:0005634">
    <property type="term" value="C:nucleus"/>
    <property type="evidence" value="ECO:0007669"/>
    <property type="project" value="TreeGrafter"/>
</dbReference>
<comment type="caution">
    <text evidence="3">The sequence shown here is derived from an EMBL/GenBank/DDBJ whole genome shotgun (WGS) entry which is preliminary data.</text>
</comment>
<dbReference type="SMART" id="SM00325">
    <property type="entry name" value="RhoGEF"/>
    <property type="match status" value="1"/>
</dbReference>
<proteinExistence type="predicted"/>
<evidence type="ECO:0000259" key="1">
    <source>
        <dbReference type="PROSITE" id="PS50003"/>
    </source>
</evidence>
<dbReference type="InterPro" id="IPR035899">
    <property type="entry name" value="DBL_dom_sf"/>
</dbReference>
<dbReference type="PANTHER" id="PTHR12845:SF2">
    <property type="entry name" value="DH DOMAIN-CONTAINING PROTEIN-RELATED"/>
    <property type="match status" value="1"/>
</dbReference>
<feature type="domain" description="DH" evidence="2">
    <location>
        <begin position="206"/>
        <end position="390"/>
    </location>
</feature>
<sequence>MAHVMEIERIWADRDDVPEALDARPGLDEQHSPKTNVEDCEASVGLYYASQGLAEALRSVATSQLWNVMGVSLPMSSLFSSESSSLESSDMNCEENEVKRADATEVNAQQEETYVAKFESKYINSSVPLYQEYWMKSVKKDLQRAQHTGLSELVASVRLHGLRTPPPLSPTSVLSPPGLHAKPYALWQELPQVEWLLKSLSAQEIQLQEAMFELIVSEASYQKSLVVALNVYQCSAELKQILSRVQHHVLFSNLKDVCRVSERILQDLESHLRQDVVMSRVGDIVLNHQQDFQQVYVPYITNMMYQEAIITQLLQGNRKFALILKKLEKDPQCQRQTLKSFLILPFQRITRMTLLLENILKRAKRVNLNVSNLMEAIEAVRKIVEECDQSVEQMKRTELLVCLDKLVDFGNVKSIPLITRGRHLIREGTLKQLIVGGDNKVSVVSRKDVYIHLFNDLLLLSVRSGHRFVVQDHALFPDNVRVEEIKTILGLPAESLLLHLPKNHNRSSTALILAARTRSEKEAWIKVLSSK</sequence>
<accession>A0AAN9D1Q0</accession>
<dbReference type="InterPro" id="IPR001849">
    <property type="entry name" value="PH_domain"/>
</dbReference>
<dbReference type="InterPro" id="IPR011993">
    <property type="entry name" value="PH-like_dom_sf"/>
</dbReference>
<reference evidence="3 4" key="1">
    <citation type="submission" date="2024-02" db="EMBL/GenBank/DDBJ databases">
        <title>Chromosome-level genome assembly of the Eurasian Minnow (Phoxinus phoxinus).</title>
        <authorList>
            <person name="Oriowo T.O."/>
            <person name="Martin S."/>
            <person name="Stange M."/>
            <person name="Chrysostomakis Y."/>
            <person name="Brown T."/>
            <person name="Winkler S."/>
            <person name="Kukowka S."/>
            <person name="Myers E.W."/>
            <person name="Bohne A."/>
        </authorList>
    </citation>
    <scope>NUCLEOTIDE SEQUENCE [LARGE SCALE GENOMIC DNA]</scope>
    <source>
        <strain evidence="3">ZFMK-TIS-60720</strain>
        <tissue evidence="3">Whole Organism</tissue>
    </source>
</reference>
<evidence type="ECO:0000313" key="3">
    <source>
        <dbReference type="EMBL" id="KAK7155555.1"/>
    </source>
</evidence>
<gene>
    <name evidence="3" type="ORF">R3I93_010252</name>
</gene>
<dbReference type="CDD" id="cd00160">
    <property type="entry name" value="RhoGEF"/>
    <property type="match status" value="1"/>
</dbReference>
<dbReference type="AlphaFoldDB" id="A0AAN9D1Q0"/>
<dbReference type="SUPFAM" id="SSF48065">
    <property type="entry name" value="DBL homology domain (DH-domain)"/>
    <property type="match status" value="1"/>
</dbReference>
<dbReference type="GO" id="GO:0005737">
    <property type="term" value="C:cytoplasm"/>
    <property type="evidence" value="ECO:0007669"/>
    <property type="project" value="TreeGrafter"/>
</dbReference>
<protein>
    <submittedName>
        <fullName evidence="3">Uncharacterized protein</fullName>
    </submittedName>
</protein>
<dbReference type="Gene3D" id="2.30.29.30">
    <property type="entry name" value="Pleckstrin-homology domain (PH domain)/Phosphotyrosine-binding domain (PTB)"/>
    <property type="match status" value="1"/>
</dbReference>
<dbReference type="Pfam" id="PF00621">
    <property type="entry name" value="RhoGEF"/>
    <property type="match status" value="1"/>
</dbReference>
<organism evidence="3 4">
    <name type="scientific">Phoxinus phoxinus</name>
    <name type="common">Eurasian minnow</name>
    <dbReference type="NCBI Taxonomy" id="58324"/>
    <lineage>
        <taxon>Eukaryota</taxon>
        <taxon>Metazoa</taxon>
        <taxon>Chordata</taxon>
        <taxon>Craniata</taxon>
        <taxon>Vertebrata</taxon>
        <taxon>Euteleostomi</taxon>
        <taxon>Actinopterygii</taxon>
        <taxon>Neopterygii</taxon>
        <taxon>Teleostei</taxon>
        <taxon>Ostariophysi</taxon>
        <taxon>Cypriniformes</taxon>
        <taxon>Leuciscidae</taxon>
        <taxon>Phoxininae</taxon>
        <taxon>Phoxinus</taxon>
    </lineage>
</organism>
<dbReference type="InterPro" id="IPR047271">
    <property type="entry name" value="Ephexin-like"/>
</dbReference>
<dbReference type="InterPro" id="IPR000219">
    <property type="entry name" value="DH_dom"/>
</dbReference>
<dbReference type="PROSITE" id="PS50003">
    <property type="entry name" value="PH_DOMAIN"/>
    <property type="match status" value="1"/>
</dbReference>
<dbReference type="SUPFAM" id="SSF50729">
    <property type="entry name" value="PH domain-like"/>
    <property type="match status" value="1"/>
</dbReference>
<dbReference type="PROSITE" id="PS50010">
    <property type="entry name" value="DH_2"/>
    <property type="match status" value="1"/>
</dbReference>